<keyword evidence="2" id="KW-1185">Reference proteome</keyword>
<reference evidence="1" key="1">
    <citation type="submission" date="2022-05" db="EMBL/GenBank/DDBJ databases">
        <authorList>
            <person name="Friedrich I."/>
            <person name="Poehlein A."/>
            <person name="Schneider D."/>
            <person name="Hertel R."/>
            <person name="Daniel R."/>
        </authorList>
    </citation>
    <scope>NUCLEOTIDE SEQUENCE</scope>
</reference>
<organism evidence="1 2">
    <name type="scientific">Janthinobacterium phage vB_JliS-Donnerlittchen</name>
    <dbReference type="NCBI Taxonomy" id="2948610"/>
    <lineage>
        <taxon>Viruses</taxon>
        <taxon>Duplodnaviria</taxon>
        <taxon>Heunggongvirae</taxon>
        <taxon>Uroviricota</taxon>
        <taxon>Caudoviricetes</taxon>
        <taxon>Mesyanzhinovviridae</taxon>
        <taxon>Bradleyvirinae</taxon>
        <taxon>Donnerlittchenvirus</taxon>
        <taxon>Donnerlittchenvirus donnerlittchenvirus</taxon>
    </lineage>
</organism>
<name>A0A9E7SK66_9CAUD</name>
<proteinExistence type="predicted"/>
<protein>
    <submittedName>
        <fullName evidence="1">Uncharacterized protein</fullName>
    </submittedName>
</protein>
<evidence type="ECO:0000313" key="1">
    <source>
        <dbReference type="EMBL" id="USN14426.1"/>
    </source>
</evidence>
<dbReference type="EMBL" id="ON529854">
    <property type="protein sequence ID" value="USN14426.1"/>
    <property type="molecule type" value="Genomic_DNA"/>
</dbReference>
<accession>A0A9E7SK66</accession>
<gene>
    <name evidence="1" type="ORF">DONNERLITTCHEN_00250</name>
</gene>
<evidence type="ECO:0000313" key="2">
    <source>
        <dbReference type="Proteomes" id="UP001057102"/>
    </source>
</evidence>
<dbReference type="Proteomes" id="UP001057102">
    <property type="component" value="Segment"/>
</dbReference>
<sequence length="224" mass="23596">MKIADIIRRGIAVGASTEQILAAVRETHPTAKTNAACVAYYRSKEKATSSPAGRPIAKAVAAVCGAPTYSVKGIKTFVGMEGHGYNATLYRDGRPVAFAIDDASGGPLSVKWKVGSEESLLAEHVAKMPPRECEWADPSTGRPALLAVTSDLFIEELVNDALLLRDVAKMTKGKVAFIKDGKLYTSKVEPTEAGVARVRAANPGCVVLNGMDDLAVLAAVRALS</sequence>